<dbReference type="EMBL" id="UYSU01044779">
    <property type="protein sequence ID" value="VDM04974.1"/>
    <property type="molecule type" value="Genomic_DNA"/>
</dbReference>
<feature type="region of interest" description="Disordered" evidence="1">
    <location>
        <begin position="52"/>
        <end position="76"/>
    </location>
</feature>
<dbReference type="Proteomes" id="UP000275846">
    <property type="component" value="Unassembled WGS sequence"/>
</dbReference>
<organism evidence="4">
    <name type="scientific">Schistocephalus solidus</name>
    <name type="common">Tapeworm</name>
    <dbReference type="NCBI Taxonomy" id="70667"/>
    <lineage>
        <taxon>Eukaryota</taxon>
        <taxon>Metazoa</taxon>
        <taxon>Spiralia</taxon>
        <taxon>Lophotrochozoa</taxon>
        <taxon>Platyhelminthes</taxon>
        <taxon>Cestoda</taxon>
        <taxon>Eucestoda</taxon>
        <taxon>Diphyllobothriidea</taxon>
        <taxon>Diphyllobothriidae</taxon>
        <taxon>Schistocephalus</taxon>
    </lineage>
</organism>
<accession>A0A183TQ40</accession>
<sequence length="205" mass="23290">MTSQKSEVRKDCFVFANGDIYEGEYTVTNTGMHRHGFGKYIRPTLHVYDMEKSPQQEQSIGATVEDSDDENAGNAKNSIPKLIYEGEWIDDHMTGGHFNLATLQLVTSLEMPDVAEDVDDAIPAEILDDLTYVEDAEVRQPYEQEQTSSTETKVINEEAEPLSMEEKAIQAGFQKIRRLEGILEQTVRREREVSHSLQLLEKVHL</sequence>
<protein>
    <submittedName>
        <fullName evidence="4">BRCT domain-containing protein</fullName>
    </submittedName>
</protein>
<dbReference type="AlphaFoldDB" id="A0A183TQ40"/>
<dbReference type="OrthoDB" id="6231655at2759"/>
<reference evidence="2 3" key="2">
    <citation type="submission" date="2018-11" db="EMBL/GenBank/DDBJ databases">
        <authorList>
            <consortium name="Pathogen Informatics"/>
        </authorList>
    </citation>
    <scope>NUCLEOTIDE SEQUENCE [LARGE SCALE GENOMIC DNA]</scope>
    <source>
        <strain evidence="2 3">NST_G2</strain>
    </source>
</reference>
<evidence type="ECO:0000256" key="1">
    <source>
        <dbReference type="SAM" id="MobiDB-lite"/>
    </source>
</evidence>
<keyword evidence="3" id="KW-1185">Reference proteome</keyword>
<reference evidence="4" key="1">
    <citation type="submission" date="2016-06" db="UniProtKB">
        <authorList>
            <consortium name="WormBaseParasite"/>
        </authorList>
    </citation>
    <scope>IDENTIFICATION</scope>
</reference>
<evidence type="ECO:0000313" key="2">
    <source>
        <dbReference type="EMBL" id="VDM04974.1"/>
    </source>
</evidence>
<proteinExistence type="predicted"/>
<evidence type="ECO:0000313" key="3">
    <source>
        <dbReference type="Proteomes" id="UP000275846"/>
    </source>
</evidence>
<name>A0A183TQ40_SCHSO</name>
<evidence type="ECO:0000313" key="4">
    <source>
        <dbReference type="WBParaSite" id="SSLN_0001928701-mRNA-1"/>
    </source>
</evidence>
<gene>
    <name evidence="2" type="ORF">SSLN_LOCUS18588</name>
</gene>
<dbReference type="WBParaSite" id="SSLN_0001928701-mRNA-1">
    <property type="protein sequence ID" value="SSLN_0001928701-mRNA-1"/>
    <property type="gene ID" value="SSLN_0001928701"/>
</dbReference>